<comment type="caution">
    <text evidence="2">The sequence shown here is derived from an EMBL/GenBank/DDBJ whole genome shotgun (WGS) entry which is preliminary data.</text>
</comment>
<dbReference type="OrthoDB" id="3780707at2759"/>
<organism evidence="2 3">
    <name type="scientific">Curvularia kusanoi</name>
    <name type="common">Cochliobolus kusanoi</name>
    <dbReference type="NCBI Taxonomy" id="90978"/>
    <lineage>
        <taxon>Eukaryota</taxon>
        <taxon>Fungi</taxon>
        <taxon>Dikarya</taxon>
        <taxon>Ascomycota</taxon>
        <taxon>Pezizomycotina</taxon>
        <taxon>Dothideomycetes</taxon>
        <taxon>Pleosporomycetidae</taxon>
        <taxon>Pleosporales</taxon>
        <taxon>Pleosporineae</taxon>
        <taxon>Pleosporaceae</taxon>
        <taxon>Curvularia</taxon>
    </lineage>
</organism>
<keyword evidence="3" id="KW-1185">Reference proteome</keyword>
<protein>
    <submittedName>
        <fullName evidence="2">Uncharacterized protein</fullName>
    </submittedName>
</protein>
<dbReference type="Proteomes" id="UP000801428">
    <property type="component" value="Unassembled WGS sequence"/>
</dbReference>
<proteinExistence type="predicted"/>
<reference evidence="2" key="1">
    <citation type="submission" date="2019-04" db="EMBL/GenBank/DDBJ databases">
        <title>Sequencing of skin fungus with MAO and IRED activity.</title>
        <authorList>
            <person name="Marsaioli A.J."/>
            <person name="Bonatto J.M.C."/>
            <person name="Reis Junior O."/>
        </authorList>
    </citation>
    <scope>NUCLEOTIDE SEQUENCE</scope>
    <source>
        <strain evidence="2">30M1</strain>
    </source>
</reference>
<feature type="region of interest" description="Disordered" evidence="1">
    <location>
        <begin position="347"/>
        <end position="370"/>
    </location>
</feature>
<sequence length="710" mass="78269">MPLSTPVPPQPLVPVSGTLFEAFQTIRIPKKVRRIPKKLRRATAPHGTTGAEDRNAIKKGTRWSESTMVEDTELQHLRASGAQHEVASAQVLGSIRRLETGVPAQYVDPEPQTTNPSSSKRMINRVKALFRSRSGAVTSDQEKVHGVYCQAKTALKRLRRSKEESTAEIDPQTSLLPGFYVATAAPIMPEAYHVNSKNSVDTEISMESSILDQPPRTPPLRPTTKFMPKLGISIPENEVAGSIIVEGPNFPRENGDTNLHVALLCLQDMSNVGETSFYWAVGAEEDGDVFSNPYGLSQIKRPVTQFDAKLRASTGPKDVYISLPSLLLTDSPTTTICSTRLRHTALHSSPGLHSTPLRSQYSVSEPPSSPPVFETPKVYMFKGHEMEQNIQFSPSLENGTSAVDLEVFEENATAAAAPLLRNVEPQLVDIRYSHAIEVSEHQEATVSIQQLSDSTLVDEPMLADTVRTQVMQRFMLPTAASSPVAPDLLPAPLQYSRTTVTVPTLLYHLPLRVVETVAFSAAWGDAECQVMAADLYRDFVHMDAPNAGSQWGMQEQYLLCRSHLVQKLDSLRGRGHLPQDVFEVVRGQLFPVDATRSMDDGEFRVYISTNVGKSVLSEDQAREILQLAIGDESFVQTSPDKEVFSERPRFGSDSYVHEEGTDDGHHRRLDSVSPSAGLHGSAGLQQHSGRRSSFLTKAAQVFRLTSRKQF</sequence>
<evidence type="ECO:0000256" key="1">
    <source>
        <dbReference type="SAM" id="MobiDB-lite"/>
    </source>
</evidence>
<evidence type="ECO:0000313" key="2">
    <source>
        <dbReference type="EMBL" id="KAF3009883.1"/>
    </source>
</evidence>
<name>A0A9P4TMY7_CURKU</name>
<evidence type="ECO:0000313" key="3">
    <source>
        <dbReference type="Proteomes" id="UP000801428"/>
    </source>
</evidence>
<dbReference type="AlphaFoldDB" id="A0A9P4TMY7"/>
<feature type="compositionally biased region" description="Basic and acidic residues" evidence="1">
    <location>
        <begin position="640"/>
        <end position="665"/>
    </location>
</feature>
<gene>
    <name evidence="2" type="ORF">E8E13_010770</name>
</gene>
<dbReference type="EMBL" id="SWKU01000002">
    <property type="protein sequence ID" value="KAF3009883.1"/>
    <property type="molecule type" value="Genomic_DNA"/>
</dbReference>
<accession>A0A9P4TMY7</accession>
<feature type="region of interest" description="Disordered" evidence="1">
    <location>
        <begin position="640"/>
        <end position="690"/>
    </location>
</feature>